<dbReference type="AlphaFoldDB" id="F8UHT7"/>
<dbReference type="CDD" id="cd07713">
    <property type="entry name" value="DHPS-like_MBL-fold"/>
    <property type="match status" value="1"/>
</dbReference>
<dbReference type="SMART" id="SM00849">
    <property type="entry name" value="Lactamase_B"/>
    <property type="match status" value="1"/>
</dbReference>
<feature type="domain" description="Metallo-beta-lactamase" evidence="1">
    <location>
        <begin position="16"/>
        <end position="208"/>
    </location>
</feature>
<sequence length="237" mass="26940">MRIKVLFDKRALIEKFHTGWGVSFLIDDKILFDTGEKGDWLLENMRSLGVNIDKIEAVVISHDHWDHWGGLWDILKERKGLKVYSCPGFSKEFKDKVKEAQAELVENERVTEIMPDIYITGEIPGAYHGKYMAEQAMVLKTKNGLTIITGCAHPGILKMIEKAKTKFPAEPIYLVLGGFHLMESDRRAIEIVAENFKTMGITKAAPTHCSGEIAEDIFKKYYTENFVSIKVGQEMEV</sequence>
<dbReference type="SUPFAM" id="SSF56281">
    <property type="entry name" value="Metallo-hydrolase/oxidoreductase"/>
    <property type="match status" value="1"/>
</dbReference>
<dbReference type="GO" id="GO:0016740">
    <property type="term" value="F:transferase activity"/>
    <property type="evidence" value="ECO:0007669"/>
    <property type="project" value="TreeGrafter"/>
</dbReference>
<dbReference type="InterPro" id="IPR052926">
    <property type="entry name" value="Metallo-beta-lactamase_dom"/>
</dbReference>
<dbReference type="InterPro" id="IPR001279">
    <property type="entry name" value="Metallo-B-lactamas"/>
</dbReference>
<accession>F8UHT7</accession>
<dbReference type="EMBL" id="JF805233">
    <property type="protein sequence ID" value="AEI30594.1"/>
    <property type="molecule type" value="Genomic_DNA"/>
</dbReference>
<gene>
    <name evidence="2" type="ORF">LDC_03208</name>
</gene>
<dbReference type="Gene3D" id="3.60.15.10">
    <property type="entry name" value="Ribonuclease Z/Hydroxyacylglutathione hydrolase-like"/>
    <property type="match status" value="1"/>
</dbReference>
<evidence type="ECO:0000313" key="2">
    <source>
        <dbReference type="EMBL" id="AEI30594.1"/>
    </source>
</evidence>
<name>F8UHT7_9ZZZZ</name>
<dbReference type="Pfam" id="PF00753">
    <property type="entry name" value="Lactamase_B"/>
    <property type="match status" value="1"/>
</dbReference>
<dbReference type="PANTHER" id="PTHR13754">
    <property type="entry name" value="METALLO-BETA-LACTAMASE SUPERFAMILY PROTEIN"/>
    <property type="match status" value="1"/>
</dbReference>
<dbReference type="InterPro" id="IPR036866">
    <property type="entry name" value="RibonucZ/Hydroxyglut_hydro"/>
</dbReference>
<protein>
    <submittedName>
        <fullName evidence="2">Metallo-beta-lactamase superfamily protein</fullName>
    </submittedName>
</protein>
<dbReference type="PANTHER" id="PTHR13754:SF13">
    <property type="entry name" value="METALLO-BETA-LACTAMASE SUPERFAMILY PROTEIN (AFU_ORTHOLOGUE AFUA_3G07630)"/>
    <property type="match status" value="1"/>
</dbReference>
<dbReference type="InterPro" id="IPR041712">
    <property type="entry name" value="DHPS-like_MBL-fold"/>
</dbReference>
<evidence type="ECO:0000259" key="1">
    <source>
        <dbReference type="SMART" id="SM00849"/>
    </source>
</evidence>
<reference evidence="2" key="1">
    <citation type="submission" date="2011-04" db="EMBL/GenBank/DDBJ databases">
        <title>Taxonomic and functional metagenomic profiling of the microbial community in the anoxic sediment of a brackish shallow lake (Laguna de Carrizo Central Spain).</title>
        <authorList>
            <consortium name="CONSOLIDER consortium CSD2007-00005"/>
            <person name="Guazzaroni M.-E."/>
            <person name="Richter M."/>
            <person name="Garcia-Salamanca A."/>
            <person name="Yarza P."/>
            <person name="Ferrer M."/>
        </authorList>
    </citation>
    <scope>NUCLEOTIDE SEQUENCE</scope>
</reference>
<organism evidence="2">
    <name type="scientific">uncultured microorganism</name>
    <dbReference type="NCBI Taxonomy" id="358574"/>
    <lineage>
        <taxon>unclassified sequences</taxon>
        <taxon>environmental samples</taxon>
    </lineage>
</organism>
<proteinExistence type="predicted"/>